<dbReference type="Proteomes" id="UP000094009">
    <property type="component" value="Unassembled WGS sequence"/>
</dbReference>
<evidence type="ECO:0000256" key="1">
    <source>
        <dbReference type="ARBA" id="ARBA00023015"/>
    </source>
</evidence>
<dbReference type="PANTHER" id="PTHR43436">
    <property type="entry name" value="ARAC-FAMILY TRANSCRIPTIONAL REGULATOR"/>
    <property type="match status" value="1"/>
</dbReference>
<dbReference type="EMBL" id="JPVZ01000010">
    <property type="protein sequence ID" value="OAZ08282.1"/>
    <property type="molecule type" value="Genomic_DNA"/>
</dbReference>
<dbReference type="Pfam" id="PF12833">
    <property type="entry name" value="HTH_18"/>
    <property type="match status" value="1"/>
</dbReference>
<dbReference type="InterPro" id="IPR009594">
    <property type="entry name" value="Tscrpt_reg_HTH_AraC_N"/>
</dbReference>
<gene>
    <name evidence="4" type="ORF">TH4_18275</name>
</gene>
<evidence type="ECO:0000313" key="4">
    <source>
        <dbReference type="EMBL" id="OAZ08282.1"/>
    </source>
</evidence>
<dbReference type="AlphaFoldDB" id="A0A853KWB0"/>
<evidence type="ECO:0000259" key="3">
    <source>
        <dbReference type="PROSITE" id="PS01124"/>
    </source>
</evidence>
<keyword evidence="2" id="KW-0804">Transcription</keyword>
<dbReference type="PANTHER" id="PTHR43436:SF1">
    <property type="entry name" value="TRANSCRIPTIONAL REGULATORY PROTEIN"/>
    <property type="match status" value="1"/>
</dbReference>
<keyword evidence="1" id="KW-0805">Transcription regulation</keyword>
<evidence type="ECO:0000313" key="5">
    <source>
        <dbReference type="Proteomes" id="UP000094009"/>
    </source>
</evidence>
<dbReference type="Pfam" id="PF06719">
    <property type="entry name" value="AraC_N"/>
    <property type="match status" value="1"/>
</dbReference>
<comment type="caution">
    <text evidence="4">The sequence shown here is derived from an EMBL/GenBank/DDBJ whole genome shotgun (WGS) entry which is preliminary data.</text>
</comment>
<feature type="domain" description="HTH araC/xylS-type" evidence="3">
    <location>
        <begin position="191"/>
        <end position="289"/>
    </location>
</feature>
<dbReference type="InterPro" id="IPR018060">
    <property type="entry name" value="HTH_AraC"/>
</dbReference>
<proteinExistence type="predicted"/>
<dbReference type="SMART" id="SM00342">
    <property type="entry name" value="HTH_ARAC"/>
    <property type="match status" value="1"/>
</dbReference>
<protein>
    <submittedName>
        <fullName evidence="4">AraC family transcriptional regulator</fullName>
    </submittedName>
</protein>
<organism evidence="4 5">
    <name type="scientific">Thalassospira tepidiphila MCCC 1A03514</name>
    <dbReference type="NCBI Taxonomy" id="1177930"/>
    <lineage>
        <taxon>Bacteria</taxon>
        <taxon>Pseudomonadati</taxon>
        <taxon>Pseudomonadota</taxon>
        <taxon>Alphaproteobacteria</taxon>
        <taxon>Rhodospirillales</taxon>
        <taxon>Thalassospiraceae</taxon>
        <taxon>Thalassospira</taxon>
    </lineage>
</organism>
<sequence length="305" mass="33310">MDSYQKLCDLIDKYCEADGAVRTAVEPVWMFRSTGPTLKVPTIYKPCLCLIISGAKEVTLGDELYRYEPGQLLAASVDLPLVGHVTLAAKDAPYRSLSLDLDAKILGELVANMDIKMGADGESTRGLFVEKTTESLTDAVLRVVELLDRPDDVPVMLPLLMREVHYRLLCTAKGAAIAGLAIGGSNMQRISAALQLIKDNFDKPLKVEDLANRANMSPSSFHHHFKQVTAMSPLQYQKRLRLTTARQIMLAEMKDAASAAYAVGYESASQFSREYARMFGAPPIRDVMAILGQGGASQSADMAPH</sequence>
<accession>A0A853KWB0</accession>
<dbReference type="PROSITE" id="PS01124">
    <property type="entry name" value="HTH_ARAC_FAMILY_2"/>
    <property type="match status" value="1"/>
</dbReference>
<dbReference type="Gene3D" id="1.10.10.60">
    <property type="entry name" value="Homeodomain-like"/>
    <property type="match status" value="1"/>
</dbReference>
<dbReference type="GO" id="GO:0043565">
    <property type="term" value="F:sequence-specific DNA binding"/>
    <property type="evidence" value="ECO:0007669"/>
    <property type="project" value="InterPro"/>
</dbReference>
<dbReference type="InterPro" id="IPR009057">
    <property type="entry name" value="Homeodomain-like_sf"/>
</dbReference>
<dbReference type="RefSeq" id="WP_064782168.1">
    <property type="nucleotide sequence ID" value="NZ_JPVZ01000010.1"/>
</dbReference>
<dbReference type="SUPFAM" id="SSF46689">
    <property type="entry name" value="Homeodomain-like"/>
    <property type="match status" value="2"/>
</dbReference>
<evidence type="ECO:0000256" key="2">
    <source>
        <dbReference type="ARBA" id="ARBA00023163"/>
    </source>
</evidence>
<dbReference type="GO" id="GO:0003700">
    <property type="term" value="F:DNA-binding transcription factor activity"/>
    <property type="evidence" value="ECO:0007669"/>
    <property type="project" value="InterPro"/>
</dbReference>
<reference evidence="4 5" key="1">
    <citation type="submission" date="2014-07" db="EMBL/GenBank/DDBJ databases">
        <title>Draft genome sequence of Thalassospira tepidiphila 1-1B.</title>
        <authorList>
            <person name="Lai Q."/>
            <person name="Shao Z."/>
        </authorList>
    </citation>
    <scope>NUCLEOTIDE SEQUENCE [LARGE SCALE GENOMIC DNA]</scope>
    <source>
        <strain evidence="4 5">MCCC 1A03514</strain>
    </source>
</reference>
<name>A0A853KWB0_9PROT</name>